<feature type="compositionally biased region" description="Low complexity" evidence="1">
    <location>
        <begin position="93"/>
        <end position="106"/>
    </location>
</feature>
<dbReference type="AlphaFoldDB" id="A0A8J4CT19"/>
<dbReference type="OrthoDB" id="10642609at2759"/>
<feature type="compositionally biased region" description="Polar residues" evidence="1">
    <location>
        <begin position="226"/>
        <end position="237"/>
    </location>
</feature>
<feature type="non-terminal residue" evidence="2">
    <location>
        <position position="237"/>
    </location>
</feature>
<proteinExistence type="predicted"/>
<keyword evidence="3" id="KW-1185">Reference proteome</keyword>
<protein>
    <submittedName>
        <fullName evidence="2">Uncharacterized protein</fullName>
    </submittedName>
</protein>
<reference evidence="2" key="1">
    <citation type="journal article" date="2021" name="Proc. Natl. Acad. Sci. U.S.A.">
        <title>Three genomes in the algal genus Volvox reveal the fate of a haploid sex-determining region after a transition to homothallism.</title>
        <authorList>
            <person name="Yamamoto K."/>
            <person name="Hamaji T."/>
            <person name="Kawai-Toyooka H."/>
            <person name="Matsuzaki R."/>
            <person name="Takahashi F."/>
            <person name="Nishimura Y."/>
            <person name="Kawachi M."/>
            <person name="Noguchi H."/>
            <person name="Minakuchi Y."/>
            <person name="Umen J.G."/>
            <person name="Toyoda A."/>
            <person name="Nozaki H."/>
        </authorList>
    </citation>
    <scope>NUCLEOTIDE SEQUENCE</scope>
    <source>
        <strain evidence="2">NIES-3786</strain>
    </source>
</reference>
<organism evidence="2 3">
    <name type="scientific">Volvox reticuliferus</name>
    <dbReference type="NCBI Taxonomy" id="1737510"/>
    <lineage>
        <taxon>Eukaryota</taxon>
        <taxon>Viridiplantae</taxon>
        <taxon>Chlorophyta</taxon>
        <taxon>core chlorophytes</taxon>
        <taxon>Chlorophyceae</taxon>
        <taxon>CS clade</taxon>
        <taxon>Chlamydomonadales</taxon>
        <taxon>Volvocaceae</taxon>
        <taxon>Volvox</taxon>
    </lineage>
</organism>
<dbReference type="Proteomes" id="UP000747110">
    <property type="component" value="Unassembled WGS sequence"/>
</dbReference>
<name>A0A8J4CT19_9CHLO</name>
<sequence>MHQQMLRPCFDARMHRSKCPYRAGRPTAPYNAPFTLFTLSKPSGLIWAREFATKRRHFPTGALPPDDADADVDLSPIDLMRQLAAEHGVRVASSSSSLGGTQWSSSSGGGKRFREADMDAEEAEEEAEEEESWEDAVADLGNPWDMRPAKVDLMDEDDRGLPGPTVASPGPASAAAPSPEPRSSTVLSPYSDPSAFPRIGWRELLDLAGFGSDTDPGGDPVAGGSSCESEVVTGSSG</sequence>
<feature type="region of interest" description="Disordered" evidence="1">
    <location>
        <begin position="208"/>
        <end position="237"/>
    </location>
</feature>
<evidence type="ECO:0000256" key="1">
    <source>
        <dbReference type="SAM" id="MobiDB-lite"/>
    </source>
</evidence>
<accession>A0A8J4CT19</accession>
<evidence type="ECO:0000313" key="2">
    <source>
        <dbReference type="EMBL" id="GIL88152.1"/>
    </source>
</evidence>
<comment type="caution">
    <text evidence="2">The sequence shown here is derived from an EMBL/GenBank/DDBJ whole genome shotgun (WGS) entry which is preliminary data.</text>
</comment>
<evidence type="ECO:0000313" key="3">
    <source>
        <dbReference type="Proteomes" id="UP000747110"/>
    </source>
</evidence>
<dbReference type="EMBL" id="BNCP01000043">
    <property type="protein sequence ID" value="GIL88152.1"/>
    <property type="molecule type" value="Genomic_DNA"/>
</dbReference>
<feature type="compositionally biased region" description="Low complexity" evidence="1">
    <location>
        <begin position="167"/>
        <end position="184"/>
    </location>
</feature>
<feature type="compositionally biased region" description="Acidic residues" evidence="1">
    <location>
        <begin position="118"/>
        <end position="137"/>
    </location>
</feature>
<gene>
    <name evidence="2" type="ORF">Vretifemale_16242</name>
</gene>
<feature type="region of interest" description="Disordered" evidence="1">
    <location>
        <begin position="92"/>
        <end position="195"/>
    </location>
</feature>